<dbReference type="Proteomes" id="UP000054248">
    <property type="component" value="Unassembled WGS sequence"/>
</dbReference>
<keyword evidence="2" id="KW-1185">Reference proteome</keyword>
<reference evidence="2" key="2">
    <citation type="submission" date="2015-01" db="EMBL/GenBank/DDBJ databases">
        <title>Evolutionary Origins and Diversification of the Mycorrhizal Mutualists.</title>
        <authorList>
            <consortium name="DOE Joint Genome Institute"/>
            <consortium name="Mycorrhizal Genomics Consortium"/>
            <person name="Kohler A."/>
            <person name="Kuo A."/>
            <person name="Nagy L.G."/>
            <person name="Floudas D."/>
            <person name="Copeland A."/>
            <person name="Barry K.W."/>
            <person name="Cichocki N."/>
            <person name="Veneault-Fourrey C."/>
            <person name="LaButti K."/>
            <person name="Lindquist E.A."/>
            <person name="Lipzen A."/>
            <person name="Lundell T."/>
            <person name="Morin E."/>
            <person name="Murat C."/>
            <person name="Riley R."/>
            <person name="Ohm R."/>
            <person name="Sun H."/>
            <person name="Tunlid A."/>
            <person name="Henrissat B."/>
            <person name="Grigoriev I.V."/>
            <person name="Hibbett D.S."/>
            <person name="Martin F."/>
        </authorList>
    </citation>
    <scope>NUCLEOTIDE SEQUENCE [LARGE SCALE GENOMIC DNA]</scope>
    <source>
        <strain evidence="2">MUT 4182</strain>
    </source>
</reference>
<accession>A0A0C3LNU1</accession>
<organism evidence="1 2">
    <name type="scientific">Tulasnella calospora MUT 4182</name>
    <dbReference type="NCBI Taxonomy" id="1051891"/>
    <lineage>
        <taxon>Eukaryota</taxon>
        <taxon>Fungi</taxon>
        <taxon>Dikarya</taxon>
        <taxon>Basidiomycota</taxon>
        <taxon>Agaricomycotina</taxon>
        <taxon>Agaricomycetes</taxon>
        <taxon>Cantharellales</taxon>
        <taxon>Tulasnellaceae</taxon>
        <taxon>Tulasnella</taxon>
    </lineage>
</organism>
<gene>
    <name evidence="1" type="ORF">M407DRAFT_244922</name>
</gene>
<proteinExistence type="predicted"/>
<dbReference type="AlphaFoldDB" id="A0A0C3LNU1"/>
<sequence length="63" mass="7252">MLEERTRSVEGISSPAPLKLRLVQLELDQDVRRRIVDLVGQENVTEVDSCTEDDSESEIFLEY</sequence>
<protein>
    <submittedName>
        <fullName evidence="1">Uncharacterized protein</fullName>
    </submittedName>
</protein>
<evidence type="ECO:0000313" key="1">
    <source>
        <dbReference type="EMBL" id="KIO23087.1"/>
    </source>
</evidence>
<dbReference type="HOGENOM" id="CLU_2887480_0_0_1"/>
<evidence type="ECO:0000313" key="2">
    <source>
        <dbReference type="Proteomes" id="UP000054248"/>
    </source>
</evidence>
<name>A0A0C3LNU1_9AGAM</name>
<reference evidence="1 2" key="1">
    <citation type="submission" date="2014-04" db="EMBL/GenBank/DDBJ databases">
        <authorList>
            <consortium name="DOE Joint Genome Institute"/>
            <person name="Kuo A."/>
            <person name="Girlanda M."/>
            <person name="Perotto S."/>
            <person name="Kohler A."/>
            <person name="Nagy L.G."/>
            <person name="Floudas D."/>
            <person name="Copeland A."/>
            <person name="Barry K.W."/>
            <person name="Cichocki N."/>
            <person name="Veneault-Fourrey C."/>
            <person name="LaButti K."/>
            <person name="Lindquist E.A."/>
            <person name="Lipzen A."/>
            <person name="Lundell T."/>
            <person name="Morin E."/>
            <person name="Murat C."/>
            <person name="Sun H."/>
            <person name="Tunlid A."/>
            <person name="Henrissat B."/>
            <person name="Grigoriev I.V."/>
            <person name="Hibbett D.S."/>
            <person name="Martin F."/>
            <person name="Nordberg H.P."/>
            <person name="Cantor M.N."/>
            <person name="Hua S.X."/>
        </authorList>
    </citation>
    <scope>NUCLEOTIDE SEQUENCE [LARGE SCALE GENOMIC DNA]</scope>
    <source>
        <strain evidence="1 2">MUT 4182</strain>
    </source>
</reference>
<dbReference type="EMBL" id="KN823093">
    <property type="protein sequence ID" value="KIO23087.1"/>
    <property type="molecule type" value="Genomic_DNA"/>
</dbReference>